<dbReference type="Proteomes" id="UP000472755">
    <property type="component" value="Unassembled WGS sequence"/>
</dbReference>
<keyword evidence="1" id="KW-1133">Transmembrane helix</keyword>
<comment type="caution">
    <text evidence="3">The sequence shown here is derived from an EMBL/GenBank/DDBJ whole genome shotgun (WGS) entry which is preliminary data.</text>
</comment>
<dbReference type="AlphaFoldDB" id="A0A6I3QIF5"/>
<evidence type="ECO:0000313" key="3">
    <source>
        <dbReference type="EMBL" id="MTS51223.1"/>
    </source>
</evidence>
<feature type="transmembrane region" description="Helical" evidence="1">
    <location>
        <begin position="6"/>
        <end position="28"/>
    </location>
</feature>
<evidence type="ECO:0000256" key="1">
    <source>
        <dbReference type="SAM" id="Phobius"/>
    </source>
</evidence>
<protein>
    <submittedName>
        <fullName evidence="3">Uncharacterized protein</fullName>
    </submittedName>
</protein>
<evidence type="ECO:0000313" key="4">
    <source>
        <dbReference type="Proteomes" id="UP000449193"/>
    </source>
</evidence>
<accession>A0A6I3QIF5</accession>
<proteinExistence type="predicted"/>
<dbReference type="GeneID" id="42858960"/>
<evidence type="ECO:0000313" key="5">
    <source>
        <dbReference type="Proteomes" id="UP000472755"/>
    </source>
</evidence>
<dbReference type="Proteomes" id="UP000449193">
    <property type="component" value="Unassembled WGS sequence"/>
</dbReference>
<keyword evidence="1" id="KW-0812">Transmembrane</keyword>
<dbReference type="EMBL" id="WMZU01000002">
    <property type="protein sequence ID" value="MTS26228.1"/>
    <property type="molecule type" value="Genomic_DNA"/>
</dbReference>
<dbReference type="EMBL" id="WMZR01000006">
    <property type="protein sequence ID" value="MTS51223.1"/>
    <property type="molecule type" value="Genomic_DNA"/>
</dbReference>
<evidence type="ECO:0000313" key="2">
    <source>
        <dbReference type="EMBL" id="MTS26228.1"/>
    </source>
</evidence>
<dbReference type="RefSeq" id="WP_009321722.1">
    <property type="nucleotide sequence ID" value="NZ_CAOJUJ010000004.1"/>
</dbReference>
<organism evidence="3 4">
    <name type="scientific">Ruthenibacterium lactatiformans</name>
    <dbReference type="NCBI Taxonomy" id="1550024"/>
    <lineage>
        <taxon>Bacteria</taxon>
        <taxon>Bacillati</taxon>
        <taxon>Bacillota</taxon>
        <taxon>Clostridia</taxon>
        <taxon>Eubacteriales</taxon>
        <taxon>Oscillospiraceae</taxon>
        <taxon>Ruthenibacterium</taxon>
    </lineage>
</organism>
<sequence length="49" mass="5579">MTIWDTIFKAVFVVAVPITLAVYACVYVGERAEHDVARPRPPRRRPPGR</sequence>
<gene>
    <name evidence="3" type="ORF">GMD52_06695</name>
    <name evidence="2" type="ORF">GMD59_02880</name>
</gene>
<keyword evidence="1" id="KW-0472">Membrane</keyword>
<reference evidence="4 5" key="1">
    <citation type="journal article" date="2019" name="Nat. Med.">
        <title>A library of human gut bacterial isolates paired with longitudinal multiomics data enables mechanistic microbiome research.</title>
        <authorList>
            <person name="Poyet M."/>
            <person name="Groussin M."/>
            <person name="Gibbons S.M."/>
            <person name="Avila-Pacheco J."/>
            <person name="Jiang X."/>
            <person name="Kearney S.M."/>
            <person name="Perrotta A.R."/>
            <person name="Berdy B."/>
            <person name="Zhao S."/>
            <person name="Lieberman T.D."/>
            <person name="Swanson P.K."/>
            <person name="Smith M."/>
            <person name="Roesemann S."/>
            <person name="Alexander J.E."/>
            <person name="Rich S.A."/>
            <person name="Livny J."/>
            <person name="Vlamakis H."/>
            <person name="Clish C."/>
            <person name="Bullock K."/>
            <person name="Deik A."/>
            <person name="Scott J."/>
            <person name="Pierce K.A."/>
            <person name="Xavier R.J."/>
            <person name="Alm E.J."/>
        </authorList>
    </citation>
    <scope>NUCLEOTIDE SEQUENCE [LARGE SCALE GENOMIC DNA]</scope>
    <source>
        <strain evidence="2 5">BIOML-A4</strain>
        <strain evidence="3 4">BIOML-A7</strain>
    </source>
</reference>
<name>A0A6I3QIF5_9FIRM</name>